<proteinExistence type="predicted"/>
<dbReference type="EMBL" id="JAZGQO010000008">
    <property type="protein sequence ID" value="KAK6180509.1"/>
    <property type="molecule type" value="Genomic_DNA"/>
</dbReference>
<evidence type="ECO:0000313" key="2">
    <source>
        <dbReference type="Proteomes" id="UP001347796"/>
    </source>
</evidence>
<reference evidence="1 2" key="1">
    <citation type="submission" date="2024-01" db="EMBL/GenBank/DDBJ databases">
        <title>The genome of the rayed Mediterranean limpet Patella caerulea (Linnaeus, 1758).</title>
        <authorList>
            <person name="Anh-Thu Weber A."/>
            <person name="Halstead-Nussloch G."/>
        </authorList>
    </citation>
    <scope>NUCLEOTIDE SEQUENCE [LARGE SCALE GENOMIC DNA]</scope>
    <source>
        <strain evidence="1">AATW-2023a</strain>
        <tissue evidence="1">Whole specimen</tissue>
    </source>
</reference>
<evidence type="ECO:0000313" key="1">
    <source>
        <dbReference type="EMBL" id="KAK6180509.1"/>
    </source>
</evidence>
<dbReference type="Proteomes" id="UP001347796">
    <property type="component" value="Unassembled WGS sequence"/>
</dbReference>
<sequence>MGYVEEKDMINLTILYDEINIRVSRNRTIREVEAIIQEEYGRRYHTSDVDDYIYNIYSKKQNRRIYDSFIDNNNKDLPLSFYGTENGDEVEWWSS</sequence>
<comment type="caution">
    <text evidence="1">The sequence shown here is derived from an EMBL/GenBank/DDBJ whole genome shotgun (WGS) entry which is preliminary data.</text>
</comment>
<gene>
    <name evidence="1" type="ORF">SNE40_012651</name>
</gene>
<accession>A0AAN8PNM9</accession>
<organism evidence="1 2">
    <name type="scientific">Patella caerulea</name>
    <name type="common">Rayed Mediterranean limpet</name>
    <dbReference type="NCBI Taxonomy" id="87958"/>
    <lineage>
        <taxon>Eukaryota</taxon>
        <taxon>Metazoa</taxon>
        <taxon>Spiralia</taxon>
        <taxon>Lophotrochozoa</taxon>
        <taxon>Mollusca</taxon>
        <taxon>Gastropoda</taxon>
        <taxon>Patellogastropoda</taxon>
        <taxon>Patelloidea</taxon>
        <taxon>Patellidae</taxon>
        <taxon>Patella</taxon>
    </lineage>
</organism>
<protein>
    <submittedName>
        <fullName evidence="1">Uncharacterized protein</fullName>
    </submittedName>
</protein>
<keyword evidence="2" id="KW-1185">Reference proteome</keyword>
<name>A0AAN8PNM9_PATCE</name>
<dbReference type="AlphaFoldDB" id="A0AAN8PNM9"/>